<evidence type="ECO:0000313" key="1">
    <source>
        <dbReference type="EMBL" id="CAG8696814.1"/>
    </source>
</evidence>
<gene>
    <name evidence="1" type="ORF">SCALOS_LOCUS10348</name>
</gene>
<dbReference type="Proteomes" id="UP000789860">
    <property type="component" value="Unassembled WGS sequence"/>
</dbReference>
<comment type="caution">
    <text evidence="1">The sequence shown here is derived from an EMBL/GenBank/DDBJ whole genome shotgun (WGS) entry which is preliminary data.</text>
</comment>
<accession>A0ACA9P8R2</accession>
<sequence length="44" mass="4978">DSDSNEEILEAKQAKCKKLKTNHIPKESNLTPNDIREANIISQL</sequence>
<feature type="non-terminal residue" evidence="1">
    <location>
        <position position="1"/>
    </location>
</feature>
<evidence type="ECO:0000313" key="2">
    <source>
        <dbReference type="Proteomes" id="UP000789860"/>
    </source>
</evidence>
<name>A0ACA9P8R2_9GLOM</name>
<keyword evidence="2" id="KW-1185">Reference proteome</keyword>
<dbReference type="EMBL" id="CAJVPM010037947">
    <property type="protein sequence ID" value="CAG8696814.1"/>
    <property type="molecule type" value="Genomic_DNA"/>
</dbReference>
<proteinExistence type="predicted"/>
<protein>
    <submittedName>
        <fullName evidence="1">997_t:CDS:1</fullName>
    </submittedName>
</protein>
<organism evidence="1 2">
    <name type="scientific">Scutellospora calospora</name>
    <dbReference type="NCBI Taxonomy" id="85575"/>
    <lineage>
        <taxon>Eukaryota</taxon>
        <taxon>Fungi</taxon>
        <taxon>Fungi incertae sedis</taxon>
        <taxon>Mucoromycota</taxon>
        <taxon>Glomeromycotina</taxon>
        <taxon>Glomeromycetes</taxon>
        <taxon>Diversisporales</taxon>
        <taxon>Gigasporaceae</taxon>
        <taxon>Scutellospora</taxon>
    </lineage>
</organism>
<reference evidence="1" key="1">
    <citation type="submission" date="2021-06" db="EMBL/GenBank/DDBJ databases">
        <authorList>
            <person name="Kallberg Y."/>
            <person name="Tangrot J."/>
            <person name="Rosling A."/>
        </authorList>
    </citation>
    <scope>NUCLEOTIDE SEQUENCE</scope>
    <source>
        <strain evidence="1">AU212A</strain>
    </source>
</reference>